<dbReference type="Gene3D" id="3.30.230.20">
    <property type="entry name" value="lpxc deacetylase, domain 1"/>
    <property type="match status" value="1"/>
</dbReference>
<sequence>MSKLCRIKLLFVGPDKWRIRTIEHLMAALHGLQVDNLLVAVEGPEIPLGDGSTPFL</sequence>
<dbReference type="SUPFAM" id="SSF54211">
    <property type="entry name" value="Ribosomal protein S5 domain 2-like"/>
    <property type="match status" value="1"/>
</dbReference>
<dbReference type="Proteomes" id="UP000657177">
    <property type="component" value="Unassembled WGS sequence"/>
</dbReference>
<dbReference type="GO" id="GO:0016020">
    <property type="term" value="C:membrane"/>
    <property type="evidence" value="ECO:0007669"/>
    <property type="project" value="GOC"/>
</dbReference>
<organism evidence="1 2">
    <name type="scientific">Capillibacterium thermochitinicola</name>
    <dbReference type="NCBI Taxonomy" id="2699427"/>
    <lineage>
        <taxon>Bacteria</taxon>
        <taxon>Bacillati</taxon>
        <taxon>Bacillota</taxon>
        <taxon>Capillibacterium</taxon>
    </lineage>
</organism>
<dbReference type="Pfam" id="PF03331">
    <property type="entry name" value="LpxC"/>
    <property type="match status" value="1"/>
</dbReference>
<dbReference type="GO" id="GO:0103117">
    <property type="term" value="F:UDP-3-O-acyl-N-acetylglucosamine deacetylase activity"/>
    <property type="evidence" value="ECO:0007669"/>
    <property type="project" value="InterPro"/>
</dbReference>
<dbReference type="GO" id="GO:0009245">
    <property type="term" value="P:lipid A biosynthetic process"/>
    <property type="evidence" value="ECO:0007669"/>
    <property type="project" value="InterPro"/>
</dbReference>
<dbReference type="EMBL" id="JAAKDE010000017">
    <property type="protein sequence ID" value="MBA2133679.1"/>
    <property type="molecule type" value="Genomic_DNA"/>
</dbReference>
<reference evidence="1" key="1">
    <citation type="submission" date="2020-06" db="EMBL/GenBank/DDBJ databases">
        <title>Novel chitinolytic bacterium.</title>
        <authorList>
            <person name="Ungkulpasvich U."/>
            <person name="Kosugi A."/>
            <person name="Uke A."/>
        </authorList>
    </citation>
    <scope>NUCLEOTIDE SEQUENCE</scope>
    <source>
        <strain evidence="1">UUS1-1</strain>
    </source>
</reference>
<proteinExistence type="predicted"/>
<gene>
    <name evidence="1" type="ORF">G5B42_09035</name>
</gene>
<dbReference type="InterPro" id="IPR020568">
    <property type="entry name" value="Ribosomal_Su5_D2-typ_SF"/>
</dbReference>
<comment type="caution">
    <text evidence="1">The sequence shown here is derived from an EMBL/GenBank/DDBJ whole genome shotgun (WGS) entry which is preliminary data.</text>
</comment>
<evidence type="ECO:0000313" key="2">
    <source>
        <dbReference type="Proteomes" id="UP000657177"/>
    </source>
</evidence>
<dbReference type="InterPro" id="IPR015870">
    <property type="entry name" value="UDP-acyl_N-AcGlcN_deAcase_N"/>
</dbReference>
<keyword evidence="2" id="KW-1185">Reference proteome</keyword>
<dbReference type="AlphaFoldDB" id="A0A8J6I395"/>
<protein>
    <submittedName>
        <fullName evidence="1">UDP-3-O-acyl-N-acetylglucosamine deacetylase</fullName>
    </submittedName>
</protein>
<accession>A0A8J6I395</accession>
<dbReference type="InterPro" id="IPR004463">
    <property type="entry name" value="UDP-acyl_GlcNac_deAcase"/>
</dbReference>
<evidence type="ECO:0000313" key="1">
    <source>
        <dbReference type="EMBL" id="MBA2133679.1"/>
    </source>
</evidence>
<name>A0A8J6I395_9FIRM</name>